<gene>
    <name evidence="2" type="ORF">DFR58_11536</name>
</gene>
<dbReference type="OrthoDB" id="9794480at2"/>
<accession>A0A369AYS1</accession>
<dbReference type="AlphaFoldDB" id="A0A369AYS1"/>
<dbReference type="InterPro" id="IPR006674">
    <property type="entry name" value="HD_domain"/>
</dbReference>
<evidence type="ECO:0000313" key="3">
    <source>
        <dbReference type="Proteomes" id="UP000253034"/>
    </source>
</evidence>
<sequence length="205" mass="23320">MKIPKLEEALQLMNEAKAMNPGPWCDHSFYAARAAGAIAELHPELDSSNAYILGLLHDIGRREGMHQMRHILDGYKFLHAKGFDDAARICLTHSFPVKDIGTAVAKWDCPDNMKSFVDSYLSGIEYNEYDRLIQLCDYLALPSGFTLVEKRMIDVALRYGTNEYSILKWKEILNCRRHFDAKIGCPVYSILPGIVKNTFEFDPNT</sequence>
<name>A0A369AYS1_9FIRM</name>
<dbReference type="Proteomes" id="UP000253034">
    <property type="component" value="Unassembled WGS sequence"/>
</dbReference>
<comment type="caution">
    <text evidence="2">The sequence shown here is derived from an EMBL/GenBank/DDBJ whole genome shotgun (WGS) entry which is preliminary data.</text>
</comment>
<evidence type="ECO:0000313" key="2">
    <source>
        <dbReference type="EMBL" id="RCX14313.1"/>
    </source>
</evidence>
<organism evidence="2 3">
    <name type="scientific">Anaerobacterium chartisolvens</name>
    <dbReference type="NCBI Taxonomy" id="1297424"/>
    <lineage>
        <taxon>Bacteria</taxon>
        <taxon>Bacillati</taxon>
        <taxon>Bacillota</taxon>
        <taxon>Clostridia</taxon>
        <taxon>Eubacteriales</taxon>
        <taxon>Oscillospiraceae</taxon>
        <taxon>Anaerobacterium</taxon>
    </lineage>
</organism>
<keyword evidence="3" id="KW-1185">Reference proteome</keyword>
<evidence type="ECO:0000259" key="1">
    <source>
        <dbReference type="Pfam" id="PF01966"/>
    </source>
</evidence>
<dbReference type="Gene3D" id="1.10.3210.10">
    <property type="entry name" value="Hypothetical protein af1432"/>
    <property type="match status" value="1"/>
</dbReference>
<reference evidence="2 3" key="1">
    <citation type="submission" date="2018-07" db="EMBL/GenBank/DDBJ databases">
        <title>Genomic Encyclopedia of Type Strains, Phase IV (KMG-IV): sequencing the most valuable type-strain genomes for metagenomic binning, comparative biology and taxonomic classification.</title>
        <authorList>
            <person name="Goeker M."/>
        </authorList>
    </citation>
    <scope>NUCLEOTIDE SEQUENCE [LARGE SCALE GENOMIC DNA]</scope>
    <source>
        <strain evidence="2 3">DSM 27016</strain>
    </source>
</reference>
<dbReference type="SUPFAM" id="SSF109604">
    <property type="entry name" value="HD-domain/PDEase-like"/>
    <property type="match status" value="1"/>
</dbReference>
<proteinExistence type="predicted"/>
<feature type="domain" description="HD" evidence="1">
    <location>
        <begin position="26"/>
        <end position="140"/>
    </location>
</feature>
<protein>
    <submittedName>
        <fullName evidence="2">HD domain-containing protein</fullName>
    </submittedName>
</protein>
<dbReference type="RefSeq" id="WP_114298339.1">
    <property type="nucleotide sequence ID" value="NZ_QPJT01000015.1"/>
</dbReference>
<dbReference type="EMBL" id="QPJT01000015">
    <property type="protein sequence ID" value="RCX14313.1"/>
    <property type="molecule type" value="Genomic_DNA"/>
</dbReference>
<dbReference type="Pfam" id="PF01966">
    <property type="entry name" value="HD"/>
    <property type="match status" value="1"/>
</dbReference>